<dbReference type="STRING" id="133385.A0A2T9Y785"/>
<sequence>MTSFKLFAKSIRNTQRNVANNLISNHINLVIGNEAADLDSIVSAIALSYYLFLFPVKSHSCAPDTMFLPVFNINKTALRLRQDCQYVLNNYLSTQDENTHQKQPLGFFLDQLADVFLLLKNESSGDSILNKNVYLVDHNILKPDLAYLSVYLRGIVDHHVNEHKYNALNFENINPVGSCTSLIAQMLKSRFEELELSDYSQVMPLNFVLALLAPILIDTNNMKESSGRVSPVDKSSLDWLMGIIALQNRDNSTFLESKTNSLANGFGLESFETKPYFKLLSKLKKDTSNLSISELLDKDYKEINPADANLNNVRIGVASVSSRLVVLLEKYDINAIYKGFTDTLAAKSLDILILMTHGSLKNHQGDSDYGRELTLYFSPKFFGSSIDKFLKNLQAVPDLDLSPFSLPAGVVPLRNFVFYTQNNSSSSRKQVIPILNNTTSLIDTAKSAL</sequence>
<dbReference type="PANTHER" id="PTHR12112:SF39">
    <property type="entry name" value="EG:152A3.5 PROTEIN (FBGN0003116_PN PROTEIN)"/>
    <property type="match status" value="1"/>
</dbReference>
<dbReference type="Proteomes" id="UP000245383">
    <property type="component" value="Unassembled WGS sequence"/>
</dbReference>
<dbReference type="AlphaFoldDB" id="A0A2T9Y785"/>
<evidence type="ECO:0000313" key="6">
    <source>
        <dbReference type="EMBL" id="PVU88187.1"/>
    </source>
</evidence>
<dbReference type="PANTHER" id="PTHR12112">
    <property type="entry name" value="BNIP - RELATED"/>
    <property type="match status" value="1"/>
</dbReference>
<dbReference type="InterPro" id="IPR038222">
    <property type="entry name" value="DHHA2_dom_sf"/>
</dbReference>
<evidence type="ECO:0000259" key="5">
    <source>
        <dbReference type="SMART" id="SM01131"/>
    </source>
</evidence>
<comment type="cofactor">
    <cofactor evidence="1">
        <name>Mn(2+)</name>
        <dbReference type="ChEBI" id="CHEBI:29035"/>
    </cofactor>
</comment>
<evidence type="ECO:0000256" key="4">
    <source>
        <dbReference type="ARBA" id="ARBA00023211"/>
    </source>
</evidence>
<dbReference type="InterPro" id="IPR001667">
    <property type="entry name" value="DDH_dom"/>
</dbReference>
<proteinExistence type="predicted"/>
<dbReference type="EMBL" id="MBFR01000406">
    <property type="protein sequence ID" value="PVU88187.1"/>
    <property type="molecule type" value="Genomic_DNA"/>
</dbReference>
<dbReference type="SMART" id="SM01131">
    <property type="entry name" value="DHHA2"/>
    <property type="match status" value="1"/>
</dbReference>
<dbReference type="InterPro" id="IPR038763">
    <property type="entry name" value="DHH_sf"/>
</dbReference>
<evidence type="ECO:0000256" key="3">
    <source>
        <dbReference type="ARBA" id="ARBA00022801"/>
    </source>
</evidence>
<keyword evidence="3" id="KW-0378">Hydrolase</keyword>
<keyword evidence="4" id="KW-0464">Manganese</keyword>
<dbReference type="Pfam" id="PF01368">
    <property type="entry name" value="DHH"/>
    <property type="match status" value="1"/>
</dbReference>
<reference evidence="6 7" key="1">
    <citation type="journal article" date="2018" name="MBio">
        <title>Comparative Genomics Reveals the Core Gene Toolbox for the Fungus-Insect Symbiosis.</title>
        <authorList>
            <person name="Wang Y."/>
            <person name="Stata M."/>
            <person name="Wang W."/>
            <person name="Stajich J.E."/>
            <person name="White M.M."/>
            <person name="Moncalvo J.M."/>
        </authorList>
    </citation>
    <scope>NUCLEOTIDE SEQUENCE [LARGE SCALE GENOMIC DNA]</scope>
    <source>
        <strain evidence="6 7">SWE-8-4</strain>
    </source>
</reference>
<comment type="caution">
    <text evidence="6">The sequence shown here is derived from an EMBL/GenBank/DDBJ whole genome shotgun (WGS) entry which is preliminary data.</text>
</comment>
<accession>A0A2T9Y785</accession>
<evidence type="ECO:0000256" key="2">
    <source>
        <dbReference type="ARBA" id="ARBA00022723"/>
    </source>
</evidence>
<name>A0A2T9Y785_9FUNG</name>
<dbReference type="GO" id="GO:0004309">
    <property type="term" value="F:exopolyphosphatase activity"/>
    <property type="evidence" value="ECO:0007669"/>
    <property type="project" value="TreeGrafter"/>
</dbReference>
<keyword evidence="2" id="KW-0479">Metal-binding</keyword>
<keyword evidence="7" id="KW-1185">Reference proteome</keyword>
<dbReference type="SUPFAM" id="SSF64182">
    <property type="entry name" value="DHH phosphoesterases"/>
    <property type="match status" value="1"/>
</dbReference>
<dbReference type="Gene3D" id="3.10.310.20">
    <property type="entry name" value="DHHA2 domain"/>
    <property type="match status" value="1"/>
</dbReference>
<gene>
    <name evidence="6" type="ORF">BB561_005979</name>
</gene>
<evidence type="ECO:0000256" key="1">
    <source>
        <dbReference type="ARBA" id="ARBA00001936"/>
    </source>
</evidence>
<dbReference type="GO" id="GO:0005737">
    <property type="term" value="C:cytoplasm"/>
    <property type="evidence" value="ECO:0007669"/>
    <property type="project" value="InterPro"/>
</dbReference>
<dbReference type="Gene3D" id="3.90.1640.10">
    <property type="entry name" value="inorganic pyrophosphatase (n-terminal core)"/>
    <property type="match status" value="1"/>
</dbReference>
<dbReference type="Pfam" id="PF02833">
    <property type="entry name" value="DHHA2"/>
    <property type="match status" value="1"/>
</dbReference>
<protein>
    <recommendedName>
        <fullName evidence="5">DHHA2 domain-containing protein</fullName>
    </recommendedName>
</protein>
<organism evidence="6 7">
    <name type="scientific">Smittium simulii</name>
    <dbReference type="NCBI Taxonomy" id="133385"/>
    <lineage>
        <taxon>Eukaryota</taxon>
        <taxon>Fungi</taxon>
        <taxon>Fungi incertae sedis</taxon>
        <taxon>Zoopagomycota</taxon>
        <taxon>Kickxellomycotina</taxon>
        <taxon>Harpellomycetes</taxon>
        <taxon>Harpellales</taxon>
        <taxon>Legeriomycetaceae</taxon>
        <taxon>Smittium</taxon>
    </lineage>
</organism>
<evidence type="ECO:0000313" key="7">
    <source>
        <dbReference type="Proteomes" id="UP000245383"/>
    </source>
</evidence>
<feature type="domain" description="DHHA2" evidence="5">
    <location>
        <begin position="277"/>
        <end position="439"/>
    </location>
</feature>
<dbReference type="OrthoDB" id="374045at2759"/>
<dbReference type="InterPro" id="IPR004097">
    <property type="entry name" value="DHHA2"/>
</dbReference>
<dbReference type="GO" id="GO:0046872">
    <property type="term" value="F:metal ion binding"/>
    <property type="evidence" value="ECO:0007669"/>
    <property type="project" value="UniProtKB-KW"/>
</dbReference>